<gene>
    <name evidence="2" type="ORF">KQI88_11265</name>
</gene>
<organism evidence="2 3">
    <name type="scientific">Alkaliphilus flagellatus</name>
    <dbReference type="NCBI Taxonomy" id="2841507"/>
    <lineage>
        <taxon>Bacteria</taxon>
        <taxon>Bacillati</taxon>
        <taxon>Bacillota</taxon>
        <taxon>Clostridia</taxon>
        <taxon>Peptostreptococcales</taxon>
        <taxon>Natronincolaceae</taxon>
        <taxon>Alkaliphilus</taxon>
    </lineage>
</organism>
<keyword evidence="3" id="KW-1185">Reference proteome</keyword>
<protein>
    <submittedName>
        <fullName evidence="2">Uncharacterized protein</fullName>
    </submittedName>
</protein>
<comment type="caution">
    <text evidence="2">The sequence shown here is derived from an EMBL/GenBank/DDBJ whole genome shotgun (WGS) entry which is preliminary data.</text>
</comment>
<accession>A0ABS6G5U3</accession>
<dbReference type="EMBL" id="JAHLQK010000004">
    <property type="protein sequence ID" value="MBU5676993.1"/>
    <property type="molecule type" value="Genomic_DNA"/>
</dbReference>
<name>A0ABS6G5U3_9FIRM</name>
<reference evidence="2 3" key="1">
    <citation type="submission" date="2021-06" db="EMBL/GenBank/DDBJ databases">
        <authorList>
            <person name="Sun Q."/>
            <person name="Li D."/>
        </authorList>
    </citation>
    <scope>NUCLEOTIDE SEQUENCE [LARGE SCALE GENOMIC DNA]</scope>
    <source>
        <strain evidence="2 3">MSJ-5</strain>
    </source>
</reference>
<evidence type="ECO:0000313" key="3">
    <source>
        <dbReference type="Proteomes" id="UP000779508"/>
    </source>
</evidence>
<proteinExistence type="predicted"/>
<keyword evidence="1" id="KW-0472">Membrane</keyword>
<evidence type="ECO:0000313" key="2">
    <source>
        <dbReference type="EMBL" id="MBU5676993.1"/>
    </source>
</evidence>
<evidence type="ECO:0000256" key="1">
    <source>
        <dbReference type="SAM" id="Phobius"/>
    </source>
</evidence>
<dbReference type="Proteomes" id="UP000779508">
    <property type="component" value="Unassembled WGS sequence"/>
</dbReference>
<sequence length="167" mass="19105">MKFELIIILIIFGFVLAMLIFAISYQQKLIRRHNAKKREYNSEMTLRGTLHRHGMPNINAYAPVDVFLVEDKLILECKERKFELLLDKLTSVKFTNKTNLLTQASNPAGIGKKYDKGSYLIINYISLGGSRTIVLELKSQVIKAVQISNYLTEIILDRNTVEGTIQL</sequence>
<dbReference type="RefSeq" id="WP_216417387.1">
    <property type="nucleotide sequence ID" value="NZ_JAHLQK010000004.1"/>
</dbReference>
<feature type="transmembrane region" description="Helical" evidence="1">
    <location>
        <begin position="6"/>
        <end position="25"/>
    </location>
</feature>
<keyword evidence="1" id="KW-1133">Transmembrane helix</keyword>
<keyword evidence="1" id="KW-0812">Transmembrane</keyword>